<keyword evidence="1" id="KW-0472">Membrane</keyword>
<accession>A0A9P8TRW2</accession>
<name>A0A9P8TRW2_WICPI</name>
<protein>
    <submittedName>
        <fullName evidence="2">Uncharacterized protein</fullName>
    </submittedName>
</protein>
<keyword evidence="1" id="KW-0812">Transmembrane</keyword>
<keyword evidence="3" id="KW-1185">Reference proteome</keyword>
<evidence type="ECO:0000256" key="1">
    <source>
        <dbReference type="SAM" id="Phobius"/>
    </source>
</evidence>
<organism evidence="2 3">
    <name type="scientific">Wickerhamomyces pijperi</name>
    <name type="common">Yeast</name>
    <name type="synonym">Pichia pijperi</name>
    <dbReference type="NCBI Taxonomy" id="599730"/>
    <lineage>
        <taxon>Eukaryota</taxon>
        <taxon>Fungi</taxon>
        <taxon>Dikarya</taxon>
        <taxon>Ascomycota</taxon>
        <taxon>Saccharomycotina</taxon>
        <taxon>Saccharomycetes</taxon>
        <taxon>Phaffomycetales</taxon>
        <taxon>Wickerhamomycetaceae</taxon>
        <taxon>Wickerhamomyces</taxon>
    </lineage>
</organism>
<comment type="caution">
    <text evidence="2">The sequence shown here is derived from an EMBL/GenBank/DDBJ whole genome shotgun (WGS) entry which is preliminary data.</text>
</comment>
<dbReference type="AlphaFoldDB" id="A0A9P8TRW2"/>
<feature type="transmembrane region" description="Helical" evidence="1">
    <location>
        <begin position="171"/>
        <end position="194"/>
    </location>
</feature>
<keyword evidence="1" id="KW-1133">Transmembrane helix</keyword>
<dbReference type="Proteomes" id="UP000774326">
    <property type="component" value="Unassembled WGS sequence"/>
</dbReference>
<sequence>MSRGFRKAVVVTVVGFEFEFVAEVEEPEAYKDTVECCNAEQVHLTGYCTLCYHMKHYFVCISVDLDEPVAVEIEVCTVLGQDYSCCLAVSELVWVGREDGVLDVDTVVAVGHTDSQLLDSGLVFEYLPLEHVPHGIFKSHFLFKRRHGPQACDFLPIGLIECFGLSDSEDVLFSVFVDVVSAAVVCGIGLVLLIEGRFGFNADDRDGRAEDDFGSALGKDCNGGILI</sequence>
<proteinExistence type="predicted"/>
<evidence type="ECO:0000313" key="2">
    <source>
        <dbReference type="EMBL" id="KAH3688621.1"/>
    </source>
</evidence>
<evidence type="ECO:0000313" key="3">
    <source>
        <dbReference type="Proteomes" id="UP000774326"/>
    </source>
</evidence>
<reference evidence="2" key="1">
    <citation type="journal article" date="2021" name="Open Biol.">
        <title>Shared evolutionary footprints suggest mitochondrial oxidative damage underlies multiple complex I losses in fungi.</title>
        <authorList>
            <person name="Schikora-Tamarit M.A."/>
            <person name="Marcet-Houben M."/>
            <person name="Nosek J."/>
            <person name="Gabaldon T."/>
        </authorList>
    </citation>
    <scope>NUCLEOTIDE SEQUENCE</scope>
    <source>
        <strain evidence="2">CBS2887</strain>
    </source>
</reference>
<reference evidence="2" key="2">
    <citation type="submission" date="2021-01" db="EMBL/GenBank/DDBJ databases">
        <authorList>
            <person name="Schikora-Tamarit M.A."/>
        </authorList>
    </citation>
    <scope>NUCLEOTIDE SEQUENCE</scope>
    <source>
        <strain evidence="2">CBS2887</strain>
    </source>
</reference>
<dbReference type="EMBL" id="JAEUBG010000255">
    <property type="protein sequence ID" value="KAH3688621.1"/>
    <property type="molecule type" value="Genomic_DNA"/>
</dbReference>
<gene>
    <name evidence="2" type="ORF">WICPIJ_000395</name>
</gene>